<dbReference type="PANTHER" id="PTHR41349:SF1">
    <property type="entry name" value="PROTEIN CBG08683"/>
    <property type="match status" value="1"/>
</dbReference>
<protein>
    <recommendedName>
        <fullName evidence="2">Endonuclease/exonuclease/phosphatase domain-containing protein</fullName>
    </recommendedName>
</protein>
<name>A0A2W2G4C4_9ACTN</name>
<dbReference type="OrthoDB" id="3414047at2"/>
<reference evidence="3 4" key="1">
    <citation type="submission" date="2018-01" db="EMBL/GenBank/DDBJ databases">
        <title>Draft genome sequence of Nonomuraea sp. KC333.</title>
        <authorList>
            <person name="Sahin N."/>
            <person name="Saygin H."/>
            <person name="Ay H."/>
        </authorList>
    </citation>
    <scope>NUCLEOTIDE SEQUENCE [LARGE SCALE GENOMIC DNA]</scope>
    <source>
        <strain evidence="3 4">KC333</strain>
    </source>
</reference>
<feature type="chain" id="PRO_5016142268" description="Endonuclease/exonuclease/phosphatase domain-containing protein" evidence="1">
    <location>
        <begin position="25"/>
        <end position="534"/>
    </location>
</feature>
<feature type="signal peptide" evidence="1">
    <location>
        <begin position="1"/>
        <end position="24"/>
    </location>
</feature>
<gene>
    <name evidence="3" type="ORF">C1J01_05620</name>
</gene>
<feature type="domain" description="Endonuclease/exonuclease/phosphatase" evidence="2">
    <location>
        <begin position="38"/>
        <end position="300"/>
    </location>
</feature>
<evidence type="ECO:0000313" key="4">
    <source>
        <dbReference type="Proteomes" id="UP000249304"/>
    </source>
</evidence>
<dbReference type="SUPFAM" id="SSF56219">
    <property type="entry name" value="DNase I-like"/>
    <property type="match status" value="1"/>
</dbReference>
<evidence type="ECO:0000259" key="2">
    <source>
        <dbReference type="Pfam" id="PF03372"/>
    </source>
</evidence>
<evidence type="ECO:0000256" key="1">
    <source>
        <dbReference type="SAM" id="SignalP"/>
    </source>
</evidence>
<comment type="caution">
    <text evidence="3">The sequence shown here is derived from an EMBL/GenBank/DDBJ whole genome shotgun (WGS) entry which is preliminary data.</text>
</comment>
<organism evidence="3 4">
    <name type="scientific">Nonomuraea aridisoli</name>
    <dbReference type="NCBI Taxonomy" id="2070368"/>
    <lineage>
        <taxon>Bacteria</taxon>
        <taxon>Bacillati</taxon>
        <taxon>Actinomycetota</taxon>
        <taxon>Actinomycetes</taxon>
        <taxon>Streptosporangiales</taxon>
        <taxon>Streptosporangiaceae</taxon>
        <taxon>Nonomuraea</taxon>
    </lineage>
</organism>
<keyword evidence="4" id="KW-1185">Reference proteome</keyword>
<sequence>MGKWMLAAGSLAVLLGVMTPAAYAGDGKRDEPVELTVMTFNIWTGGGRVDFGKVPAAIEAAHADVVGMQETDANLGRVAEALGWDHVYEPMSIISRYPIIVPRQGGDFVYVEVSPGRVVAVSNVHLQAYPYGPYDLRDGASLSSVLANENTIHMNAMAGRFTSLPALAEAGVPVFLTGDFNVPSHLDWTAKVAAATPRPYDEAVAWPVSKRLGDLGFRDSYREARPDPIADPGYTWTPGYPPPSMPADEVHDRIDFVYAAGPAKTLRSDVVGEKPSPAPLPGDFNGPHTDIVVEPWPSDHRAVASTFEVTPAPRPATLTAADATVARGERLELEGYGARHAADWVGLFPAGYEPTRRDIACISSDRPAWCRLADWAYLASGTRERPKEFSPGGKVGFDTSGLEPGEWVAWLMTTGRDATIVSAPFTVLDPAAQPWVRTDKSSYAPGEPITVTFGNAPGGALDWLGVYPAAEVPDGSPGSLRWAYVSGLASGTSTLGAGSQGTTWPLPPGAYAVHLLLDDGYTVAATARFTVAAP</sequence>
<proteinExistence type="predicted"/>
<dbReference type="Proteomes" id="UP000249304">
    <property type="component" value="Unassembled WGS sequence"/>
</dbReference>
<dbReference type="InterPro" id="IPR036691">
    <property type="entry name" value="Endo/exonu/phosph_ase_sf"/>
</dbReference>
<dbReference type="Pfam" id="PF03372">
    <property type="entry name" value="Exo_endo_phos"/>
    <property type="match status" value="1"/>
</dbReference>
<dbReference type="PANTHER" id="PTHR41349">
    <property type="match status" value="1"/>
</dbReference>
<keyword evidence="1" id="KW-0732">Signal</keyword>
<evidence type="ECO:0000313" key="3">
    <source>
        <dbReference type="EMBL" id="PZG21734.1"/>
    </source>
</evidence>
<dbReference type="AlphaFoldDB" id="A0A2W2G4C4"/>
<dbReference type="GO" id="GO:0003824">
    <property type="term" value="F:catalytic activity"/>
    <property type="evidence" value="ECO:0007669"/>
    <property type="project" value="InterPro"/>
</dbReference>
<dbReference type="InterPro" id="IPR005135">
    <property type="entry name" value="Endo/exonuclease/phosphatase"/>
</dbReference>
<dbReference type="EMBL" id="POUD01000014">
    <property type="protein sequence ID" value="PZG21734.1"/>
    <property type="molecule type" value="Genomic_DNA"/>
</dbReference>
<accession>A0A2W2G4C4</accession>
<dbReference type="Gene3D" id="3.60.10.10">
    <property type="entry name" value="Endonuclease/exonuclease/phosphatase"/>
    <property type="match status" value="1"/>
</dbReference>